<evidence type="ECO:0000256" key="2">
    <source>
        <dbReference type="ARBA" id="ARBA00022692"/>
    </source>
</evidence>
<evidence type="ECO:0000313" key="5">
    <source>
        <dbReference type="EMBL" id="GFM95524.1"/>
    </source>
</evidence>
<evidence type="ECO:0000313" key="6">
    <source>
        <dbReference type="Proteomes" id="UP000498980"/>
    </source>
</evidence>
<gene>
    <name evidence="5" type="ORF">Sfulv_03350</name>
</gene>
<evidence type="ECO:0000256" key="4">
    <source>
        <dbReference type="ARBA" id="ARBA00023136"/>
    </source>
</evidence>
<evidence type="ECO:0000256" key="3">
    <source>
        <dbReference type="ARBA" id="ARBA00022989"/>
    </source>
</evidence>
<evidence type="ECO:0000256" key="1">
    <source>
        <dbReference type="ARBA" id="ARBA00004651"/>
    </source>
</evidence>
<dbReference type="Gene3D" id="1.20.1560.10">
    <property type="entry name" value="ABC transporter type 1, transmembrane domain"/>
    <property type="match status" value="1"/>
</dbReference>
<accession>A0A7J0C0M3</accession>
<dbReference type="EMBL" id="BLWC01000001">
    <property type="protein sequence ID" value="GFM95524.1"/>
    <property type="molecule type" value="Genomic_DNA"/>
</dbReference>
<dbReference type="Proteomes" id="UP000498980">
    <property type="component" value="Unassembled WGS sequence"/>
</dbReference>
<dbReference type="InterPro" id="IPR036640">
    <property type="entry name" value="ABC1_TM_sf"/>
</dbReference>
<comment type="subcellular location">
    <subcellularLocation>
        <location evidence="1">Cell membrane</location>
        <topology evidence="1">Multi-pass membrane protein</topology>
    </subcellularLocation>
</comment>
<sequence length="79" mass="8803">MSMEMTAWSSLHSAMTAQKDRRPFSRATLRRIVSFARPHRRRIYRFLALSVVTALLAVATPVLAGVSSTRSSRAATPGW</sequence>
<protein>
    <recommendedName>
        <fullName evidence="7">ABC transporter ATP-binding protein</fullName>
    </recommendedName>
</protein>
<keyword evidence="4" id="KW-0472">Membrane</keyword>
<evidence type="ECO:0008006" key="7">
    <source>
        <dbReference type="Google" id="ProtNLM"/>
    </source>
</evidence>
<dbReference type="GO" id="GO:0005524">
    <property type="term" value="F:ATP binding"/>
    <property type="evidence" value="ECO:0007669"/>
    <property type="project" value="InterPro"/>
</dbReference>
<comment type="caution">
    <text evidence="5">The sequence shown here is derived from an EMBL/GenBank/DDBJ whole genome shotgun (WGS) entry which is preliminary data.</text>
</comment>
<keyword evidence="2" id="KW-0812">Transmembrane</keyword>
<keyword evidence="6" id="KW-1185">Reference proteome</keyword>
<name>A0A7J0C0M3_9ACTN</name>
<reference evidence="5 6" key="1">
    <citation type="submission" date="2020-05" db="EMBL/GenBank/DDBJ databases">
        <title>Whole genome shotgun sequence of Streptomyces fulvorobeus NBRC 15897.</title>
        <authorList>
            <person name="Komaki H."/>
            <person name="Tamura T."/>
        </authorList>
    </citation>
    <scope>NUCLEOTIDE SEQUENCE [LARGE SCALE GENOMIC DNA]</scope>
    <source>
        <strain evidence="5 6">NBRC 15897</strain>
    </source>
</reference>
<dbReference type="GO" id="GO:0005886">
    <property type="term" value="C:plasma membrane"/>
    <property type="evidence" value="ECO:0007669"/>
    <property type="project" value="UniProtKB-SubCell"/>
</dbReference>
<organism evidence="5 6">
    <name type="scientific">Streptomyces fulvorobeus</name>
    <dbReference type="NCBI Taxonomy" id="284028"/>
    <lineage>
        <taxon>Bacteria</taxon>
        <taxon>Bacillati</taxon>
        <taxon>Actinomycetota</taxon>
        <taxon>Actinomycetes</taxon>
        <taxon>Kitasatosporales</taxon>
        <taxon>Streptomycetaceae</taxon>
        <taxon>Streptomyces</taxon>
    </lineage>
</organism>
<dbReference type="AlphaFoldDB" id="A0A7J0C0M3"/>
<proteinExistence type="predicted"/>
<keyword evidence="3" id="KW-1133">Transmembrane helix</keyword>